<sequence>MGATGAVGRVVSSELRSRGWVVTEGSRRNPAATIDLSGPAGFDALRRLAEAHDLVVNASGVEDVRLVRAAAPAAYLDVSATGRALTELRSAAVPGQRVLLGAGLVPGLSTMLIDALPTAPGDSIDLAVVLGTGEPHGPAAVTWTAGLAGRPVFQPPDGRPVMNFREHRVLPADRGIRRYLRADFPDHVLVDPARALAIRSYLAVGNRVTTRALAWVGRVPRLAPLLARTPHWGDDRWSVIGVNRRTGTQIGARGRGQSRATGVLAALGADALMRHPSATIHTMADLVPLSAVPNLGA</sequence>
<accession>A0ABS1SGG9</accession>
<proteinExistence type="predicted"/>
<keyword evidence="2" id="KW-1185">Reference proteome</keyword>
<comment type="caution">
    <text evidence="1">The sequence shown here is derived from an EMBL/GenBank/DDBJ whole genome shotgun (WGS) entry which is preliminary data.</text>
</comment>
<gene>
    <name evidence="1" type="ORF">D3230_08970</name>
</gene>
<reference evidence="1 2" key="1">
    <citation type="submission" date="2018-09" db="EMBL/GenBank/DDBJ databases">
        <title>Comparative genomics of Leucobacter spp.</title>
        <authorList>
            <person name="Reis A.C."/>
            <person name="Kolvenbach B.A."/>
            <person name="Corvini P.F.X."/>
            <person name="Nunes O.C."/>
        </authorList>
    </citation>
    <scope>NUCLEOTIDE SEQUENCE [LARGE SCALE GENOMIC DNA]</scope>
    <source>
        <strain evidence="1 2">TAN 31504</strain>
    </source>
</reference>
<evidence type="ECO:0000313" key="2">
    <source>
        <dbReference type="Proteomes" id="UP001645859"/>
    </source>
</evidence>
<protein>
    <recommendedName>
        <fullName evidence="3">Saccharopine dehydrogenase</fullName>
    </recommendedName>
</protein>
<name>A0ABS1SGG9_9MICO</name>
<dbReference type="Proteomes" id="UP001645859">
    <property type="component" value="Unassembled WGS sequence"/>
</dbReference>
<evidence type="ECO:0000313" key="1">
    <source>
        <dbReference type="EMBL" id="MBL3679417.1"/>
    </source>
</evidence>
<dbReference type="SUPFAM" id="SSF51735">
    <property type="entry name" value="NAD(P)-binding Rossmann-fold domains"/>
    <property type="match status" value="1"/>
</dbReference>
<evidence type="ECO:0008006" key="3">
    <source>
        <dbReference type="Google" id="ProtNLM"/>
    </source>
</evidence>
<organism evidence="1 2">
    <name type="scientific">Leucobacter chromiireducens subsp. solipictus</name>
    <dbReference type="NCBI Taxonomy" id="398235"/>
    <lineage>
        <taxon>Bacteria</taxon>
        <taxon>Bacillati</taxon>
        <taxon>Actinomycetota</taxon>
        <taxon>Actinomycetes</taxon>
        <taxon>Micrococcales</taxon>
        <taxon>Microbacteriaceae</taxon>
        <taxon>Leucobacter</taxon>
    </lineage>
</organism>
<dbReference type="InterPro" id="IPR036291">
    <property type="entry name" value="NAD(P)-bd_dom_sf"/>
</dbReference>
<dbReference type="EMBL" id="QYAC01000004">
    <property type="protein sequence ID" value="MBL3679417.1"/>
    <property type="molecule type" value="Genomic_DNA"/>
</dbReference>